<evidence type="ECO:0000256" key="4">
    <source>
        <dbReference type="PROSITE-ProRule" id="PRU00335"/>
    </source>
</evidence>
<name>A0A243Q6E9_9ACTN</name>
<gene>
    <name evidence="6" type="ORF">CA982_19795</name>
</gene>
<dbReference type="PROSITE" id="PS50977">
    <property type="entry name" value="HTH_TETR_2"/>
    <property type="match status" value="1"/>
</dbReference>
<dbReference type="InterPro" id="IPR001647">
    <property type="entry name" value="HTH_TetR"/>
</dbReference>
<dbReference type="PANTHER" id="PTHR30055:SF234">
    <property type="entry name" value="HTH-TYPE TRANSCRIPTIONAL REGULATOR BETI"/>
    <property type="match status" value="1"/>
</dbReference>
<keyword evidence="1" id="KW-0805">Transcription regulation</keyword>
<dbReference type="Pfam" id="PF00440">
    <property type="entry name" value="TetR_N"/>
    <property type="match status" value="1"/>
</dbReference>
<dbReference type="InterPro" id="IPR050109">
    <property type="entry name" value="HTH-type_TetR-like_transc_reg"/>
</dbReference>
<dbReference type="STRING" id="417102.CA982_19795"/>
<protein>
    <submittedName>
        <fullName evidence="6">TetR family transcriptional regulator</fullName>
    </submittedName>
</protein>
<dbReference type="EMBL" id="NGFO01000026">
    <property type="protein sequence ID" value="OUC76937.1"/>
    <property type="molecule type" value="Genomic_DNA"/>
</dbReference>
<keyword evidence="3" id="KW-0804">Transcription</keyword>
<feature type="domain" description="HTH tetR-type" evidence="5">
    <location>
        <begin position="16"/>
        <end position="76"/>
    </location>
</feature>
<dbReference type="InterPro" id="IPR009057">
    <property type="entry name" value="Homeodomain-like_sf"/>
</dbReference>
<evidence type="ECO:0000256" key="3">
    <source>
        <dbReference type="ARBA" id="ARBA00023163"/>
    </source>
</evidence>
<evidence type="ECO:0000313" key="6">
    <source>
        <dbReference type="EMBL" id="OUC76937.1"/>
    </source>
</evidence>
<organism evidence="6 7">
    <name type="scientific">Gordonia lacunae</name>
    <dbReference type="NCBI Taxonomy" id="417102"/>
    <lineage>
        <taxon>Bacteria</taxon>
        <taxon>Bacillati</taxon>
        <taxon>Actinomycetota</taxon>
        <taxon>Actinomycetes</taxon>
        <taxon>Mycobacteriales</taxon>
        <taxon>Gordoniaceae</taxon>
        <taxon>Gordonia</taxon>
    </lineage>
</organism>
<evidence type="ECO:0000313" key="7">
    <source>
        <dbReference type="Proteomes" id="UP000194632"/>
    </source>
</evidence>
<evidence type="ECO:0000259" key="5">
    <source>
        <dbReference type="PROSITE" id="PS50977"/>
    </source>
</evidence>
<keyword evidence="2 4" id="KW-0238">DNA-binding</keyword>
<dbReference type="Gene3D" id="1.10.357.10">
    <property type="entry name" value="Tetracycline Repressor, domain 2"/>
    <property type="match status" value="1"/>
</dbReference>
<evidence type="ECO:0000256" key="2">
    <source>
        <dbReference type="ARBA" id="ARBA00023125"/>
    </source>
</evidence>
<reference evidence="6 7" key="1">
    <citation type="submission" date="2017-05" db="EMBL/GenBank/DDBJ databases">
        <title>Biotechnological potential of actinobacteria isolated from South African environments.</title>
        <authorList>
            <person name="Le Roes-Hill M."/>
            <person name="Prins A."/>
            <person name="Durrell K.A."/>
        </authorList>
    </citation>
    <scope>NUCLEOTIDE SEQUENCE [LARGE SCALE GENOMIC DNA]</scope>
    <source>
        <strain evidence="6">BS2</strain>
    </source>
</reference>
<dbReference type="GO" id="GO:0003700">
    <property type="term" value="F:DNA-binding transcription factor activity"/>
    <property type="evidence" value="ECO:0007669"/>
    <property type="project" value="TreeGrafter"/>
</dbReference>
<sequence>MPDQPVDPSTPRRGSRLGVDDWLEAATQILVDDGIDALKISRLSARLGVTKGSFYWHFTDIGALKAALADHCRRAQSAAADRIEALEALPPVERVEGMARLLSDPRRWAMESALRRWADTDASIADSVDQLDCRIFSIAISAMRELGFSEAEAHARATTLLYAGIGYVHAHGRLNEATADDLRVIIDILTRR</sequence>
<evidence type="ECO:0000256" key="1">
    <source>
        <dbReference type="ARBA" id="ARBA00023015"/>
    </source>
</evidence>
<dbReference type="GO" id="GO:0000976">
    <property type="term" value="F:transcription cis-regulatory region binding"/>
    <property type="evidence" value="ECO:0007669"/>
    <property type="project" value="TreeGrafter"/>
</dbReference>
<comment type="caution">
    <text evidence="6">The sequence shown here is derived from an EMBL/GenBank/DDBJ whole genome shotgun (WGS) entry which is preliminary data.</text>
</comment>
<dbReference type="RefSeq" id="WP_086536960.1">
    <property type="nucleotide sequence ID" value="NZ_NGFO01000026.1"/>
</dbReference>
<dbReference type="SUPFAM" id="SSF46689">
    <property type="entry name" value="Homeodomain-like"/>
    <property type="match status" value="1"/>
</dbReference>
<dbReference type="PANTHER" id="PTHR30055">
    <property type="entry name" value="HTH-TYPE TRANSCRIPTIONAL REGULATOR RUTR"/>
    <property type="match status" value="1"/>
</dbReference>
<proteinExistence type="predicted"/>
<dbReference type="OrthoDB" id="3218408at2"/>
<dbReference type="Proteomes" id="UP000194632">
    <property type="component" value="Unassembled WGS sequence"/>
</dbReference>
<accession>A0A243Q6E9</accession>
<keyword evidence="7" id="KW-1185">Reference proteome</keyword>
<dbReference type="AlphaFoldDB" id="A0A243Q6E9"/>
<feature type="DNA-binding region" description="H-T-H motif" evidence="4">
    <location>
        <begin position="39"/>
        <end position="58"/>
    </location>
</feature>